<evidence type="ECO:0000256" key="7">
    <source>
        <dbReference type="ARBA" id="ARBA00022516"/>
    </source>
</evidence>
<dbReference type="PROSITE" id="PS01315">
    <property type="entry name" value="CDS"/>
    <property type="match status" value="1"/>
</dbReference>
<dbReference type="PANTHER" id="PTHR13773:SF8">
    <property type="entry name" value="PHOSPHATIDATE CYTIDYLYLTRANSFERASE, PHOTORECEPTOR-SPECIFIC"/>
    <property type="match status" value="1"/>
</dbReference>
<evidence type="ECO:0000256" key="16">
    <source>
        <dbReference type="PIRNR" id="PIRNR018269"/>
    </source>
</evidence>
<dbReference type="AlphaFoldDB" id="A0AAU9K6M3"/>
<evidence type="ECO:0000313" key="20">
    <source>
        <dbReference type="Proteomes" id="UP001162131"/>
    </source>
</evidence>
<proteinExistence type="inferred from homology"/>
<reference evidence="19" key="1">
    <citation type="submission" date="2021-09" db="EMBL/GenBank/DDBJ databases">
        <authorList>
            <consortium name="AG Swart"/>
            <person name="Singh M."/>
            <person name="Singh A."/>
            <person name="Seah K."/>
            <person name="Emmerich C."/>
        </authorList>
    </citation>
    <scope>NUCLEOTIDE SEQUENCE</scope>
    <source>
        <strain evidence="19">ATCC30299</strain>
    </source>
</reference>
<keyword evidence="15 16" id="KW-1208">Phospholipid metabolism</keyword>
<organism evidence="19 20">
    <name type="scientific">Blepharisma stoltei</name>
    <dbReference type="NCBI Taxonomy" id="1481888"/>
    <lineage>
        <taxon>Eukaryota</taxon>
        <taxon>Sar</taxon>
        <taxon>Alveolata</taxon>
        <taxon>Ciliophora</taxon>
        <taxon>Postciliodesmatophora</taxon>
        <taxon>Heterotrichea</taxon>
        <taxon>Heterotrichida</taxon>
        <taxon>Blepharismidae</taxon>
        <taxon>Blepharisma</taxon>
    </lineage>
</organism>
<keyword evidence="12 16" id="KW-0443">Lipid metabolism</keyword>
<evidence type="ECO:0000256" key="15">
    <source>
        <dbReference type="ARBA" id="ARBA00023264"/>
    </source>
</evidence>
<evidence type="ECO:0000256" key="4">
    <source>
        <dbReference type="ARBA" id="ARBA00005189"/>
    </source>
</evidence>
<comment type="similarity">
    <text evidence="5 16 17">Belongs to the CDS family.</text>
</comment>
<evidence type="ECO:0000313" key="19">
    <source>
        <dbReference type="EMBL" id="CAG9334685.1"/>
    </source>
</evidence>
<evidence type="ECO:0000256" key="1">
    <source>
        <dbReference type="ARBA" id="ARBA00001698"/>
    </source>
</evidence>
<dbReference type="EC" id="2.7.7.41" evidence="6 16"/>
<feature type="transmembrane region" description="Helical" evidence="16">
    <location>
        <begin position="312"/>
        <end position="332"/>
    </location>
</feature>
<dbReference type="Pfam" id="PF01148">
    <property type="entry name" value="CTP_transf_1"/>
    <property type="match status" value="1"/>
</dbReference>
<evidence type="ECO:0000256" key="10">
    <source>
        <dbReference type="ARBA" id="ARBA00022695"/>
    </source>
</evidence>
<dbReference type="GO" id="GO:0005789">
    <property type="term" value="C:endoplasmic reticulum membrane"/>
    <property type="evidence" value="ECO:0007669"/>
    <property type="project" value="TreeGrafter"/>
</dbReference>
<evidence type="ECO:0000256" key="9">
    <source>
        <dbReference type="ARBA" id="ARBA00022692"/>
    </source>
</evidence>
<comment type="catalytic activity">
    <reaction evidence="1 16 17">
        <text>a 1,2-diacyl-sn-glycero-3-phosphate + CTP + H(+) = a CDP-1,2-diacyl-sn-glycerol + diphosphate</text>
        <dbReference type="Rhea" id="RHEA:16229"/>
        <dbReference type="ChEBI" id="CHEBI:15378"/>
        <dbReference type="ChEBI" id="CHEBI:33019"/>
        <dbReference type="ChEBI" id="CHEBI:37563"/>
        <dbReference type="ChEBI" id="CHEBI:58332"/>
        <dbReference type="ChEBI" id="CHEBI:58608"/>
        <dbReference type="EC" id="2.7.7.41"/>
    </reaction>
</comment>
<comment type="pathway">
    <text evidence="4">Lipid metabolism.</text>
</comment>
<feature type="transmembrane region" description="Helical" evidence="16">
    <location>
        <begin position="100"/>
        <end position="123"/>
    </location>
</feature>
<dbReference type="InterPro" id="IPR000374">
    <property type="entry name" value="PC_trans"/>
</dbReference>
<evidence type="ECO:0000256" key="11">
    <source>
        <dbReference type="ARBA" id="ARBA00022989"/>
    </source>
</evidence>
<keyword evidence="14 16" id="KW-0594">Phospholipid biosynthesis</keyword>
<dbReference type="PANTHER" id="PTHR13773">
    <property type="entry name" value="PHOSPHATIDATE CYTIDYLYLTRANSFERASE"/>
    <property type="match status" value="1"/>
</dbReference>
<keyword evidence="11 16" id="KW-1133">Transmembrane helix</keyword>
<feature type="transmembrane region" description="Helical" evidence="16">
    <location>
        <begin position="55"/>
        <end position="79"/>
    </location>
</feature>
<feature type="transmembrane region" description="Helical" evidence="16">
    <location>
        <begin position="235"/>
        <end position="253"/>
    </location>
</feature>
<evidence type="ECO:0000256" key="18">
    <source>
        <dbReference type="SAM" id="MobiDB-lite"/>
    </source>
</evidence>
<protein>
    <recommendedName>
        <fullName evidence="6 16">Phosphatidate cytidylyltransferase</fullName>
        <ecNumber evidence="6 16">2.7.7.41</ecNumber>
    </recommendedName>
</protein>
<evidence type="ECO:0000256" key="14">
    <source>
        <dbReference type="ARBA" id="ARBA00023209"/>
    </source>
</evidence>
<dbReference type="PIRSF" id="PIRSF018269">
    <property type="entry name" value="PC_trans_euk"/>
    <property type="match status" value="1"/>
</dbReference>
<comment type="subcellular location">
    <subcellularLocation>
        <location evidence="2">Membrane</location>
        <topology evidence="2">Multi-pass membrane protein</topology>
    </subcellularLocation>
</comment>
<evidence type="ECO:0000256" key="5">
    <source>
        <dbReference type="ARBA" id="ARBA00010185"/>
    </source>
</evidence>
<evidence type="ECO:0000256" key="6">
    <source>
        <dbReference type="ARBA" id="ARBA00012487"/>
    </source>
</evidence>
<comment type="pathway">
    <text evidence="3 16 17">Phospholipid metabolism; CDP-diacylglycerol biosynthesis; CDP-diacylglycerol from sn-glycerol 3-phosphate: step 3/3.</text>
</comment>
<sequence>MKDKMSDAQPPRQPANKMKYASDSQTSESDAPVTKIRAPLSARLSSFKTRTITTFIMIGSFLLIVAAGHFYCCLLVLFINTCIFKEIISLKRDEHRDQKLPFFFVINWYFFVLTEIFVTAMFLKDRGFLHEYDAVAFVYNYSYLLSFIMYVIGICLFVISLRKGQYRYQFRIFGWTHITCMLVVTQGTTVIINAYNGLIWFLLPASLVITNDCFAYIFGVFLGRTPLIKLSPNKTWEGFIGGLISTIVWAYFFSHFLAQFEYMVCPQSSFTLTPFTSLHCDTGELLIRKVRELPWIFSYIGLPYVNVTSLEVHSMVLGFFAGFIAPFGGFFASGVKRAFHIKDFGNSIPGHGGMTDRMDCQLMMGMFTCVWVQSIVIKQAPSVAYMMAQVMRMTESQQAELLEQLKLKLSQS</sequence>
<feature type="transmembrane region" description="Helical" evidence="16">
    <location>
        <begin position="198"/>
        <end position="223"/>
    </location>
</feature>
<evidence type="ECO:0000256" key="3">
    <source>
        <dbReference type="ARBA" id="ARBA00005119"/>
    </source>
</evidence>
<keyword evidence="20" id="KW-1185">Reference proteome</keyword>
<dbReference type="Proteomes" id="UP001162131">
    <property type="component" value="Unassembled WGS sequence"/>
</dbReference>
<feature type="region of interest" description="Disordered" evidence="18">
    <location>
        <begin position="1"/>
        <end position="33"/>
    </location>
</feature>
<dbReference type="GO" id="GO:0004605">
    <property type="term" value="F:phosphatidate cytidylyltransferase activity"/>
    <property type="evidence" value="ECO:0007669"/>
    <property type="project" value="UniProtKB-UniRule"/>
</dbReference>
<keyword evidence="7 16" id="KW-0444">Lipid biosynthesis</keyword>
<evidence type="ECO:0000256" key="17">
    <source>
        <dbReference type="RuleBase" id="RU003938"/>
    </source>
</evidence>
<evidence type="ECO:0000256" key="8">
    <source>
        <dbReference type="ARBA" id="ARBA00022679"/>
    </source>
</evidence>
<keyword evidence="8 16" id="KW-0808">Transferase</keyword>
<keyword evidence="9 16" id="KW-0812">Transmembrane</keyword>
<accession>A0AAU9K6M3</accession>
<name>A0AAU9K6M3_9CILI</name>
<feature type="transmembrane region" description="Helical" evidence="16">
    <location>
        <begin position="173"/>
        <end position="192"/>
    </location>
</feature>
<dbReference type="EMBL" id="CAJZBQ010000058">
    <property type="protein sequence ID" value="CAG9334685.1"/>
    <property type="molecule type" value="Genomic_DNA"/>
</dbReference>
<keyword evidence="10 16" id="KW-0548">Nucleotidyltransferase</keyword>
<gene>
    <name evidence="19" type="ORF">BSTOLATCC_MIC61289</name>
</gene>
<dbReference type="InterPro" id="IPR016720">
    <property type="entry name" value="PC_Trfase_euk"/>
</dbReference>
<keyword evidence="13 16" id="KW-0472">Membrane</keyword>
<dbReference type="GO" id="GO:0016024">
    <property type="term" value="P:CDP-diacylglycerol biosynthetic process"/>
    <property type="evidence" value="ECO:0007669"/>
    <property type="project" value="UniProtKB-UniRule"/>
</dbReference>
<evidence type="ECO:0000256" key="12">
    <source>
        <dbReference type="ARBA" id="ARBA00023098"/>
    </source>
</evidence>
<comment type="caution">
    <text evidence="19">The sequence shown here is derived from an EMBL/GenBank/DDBJ whole genome shotgun (WGS) entry which is preliminary data.</text>
</comment>
<feature type="transmembrane region" description="Helical" evidence="16">
    <location>
        <begin position="143"/>
        <end position="161"/>
    </location>
</feature>
<evidence type="ECO:0000256" key="2">
    <source>
        <dbReference type="ARBA" id="ARBA00004141"/>
    </source>
</evidence>
<evidence type="ECO:0000256" key="13">
    <source>
        <dbReference type="ARBA" id="ARBA00023136"/>
    </source>
</evidence>